<protein>
    <submittedName>
        <fullName evidence="26">Uncharacterized protein</fullName>
    </submittedName>
</protein>
<evidence type="ECO:0000256" key="2">
    <source>
        <dbReference type="ARBA" id="ARBA00004286"/>
    </source>
</evidence>
<dbReference type="GO" id="GO:0140006">
    <property type="term" value="F:histone H3 reader activity"/>
    <property type="evidence" value="ECO:0007669"/>
    <property type="project" value="UniProtKB-ARBA"/>
</dbReference>
<dbReference type="PROSITE" id="PS50865">
    <property type="entry name" value="ZF_MYND_2"/>
    <property type="match status" value="1"/>
</dbReference>
<evidence type="ECO:0000256" key="10">
    <source>
        <dbReference type="ARBA" id="ARBA00022843"/>
    </source>
</evidence>
<feature type="compositionally biased region" description="Polar residues" evidence="20">
    <location>
        <begin position="503"/>
        <end position="520"/>
    </location>
</feature>
<evidence type="ECO:0000313" key="27">
    <source>
        <dbReference type="Proteomes" id="UP000887567"/>
    </source>
</evidence>
<dbReference type="Gene3D" id="1.20.920.10">
    <property type="entry name" value="Bromodomain-like"/>
    <property type="match status" value="1"/>
</dbReference>
<keyword evidence="27" id="KW-1185">Reference proteome</keyword>
<dbReference type="SMART" id="SM00293">
    <property type="entry name" value="PWWP"/>
    <property type="match status" value="1"/>
</dbReference>
<dbReference type="InterPro" id="IPR018359">
    <property type="entry name" value="Bromodomain_CS"/>
</dbReference>
<dbReference type="Proteomes" id="UP000887567">
    <property type="component" value="Unplaced"/>
</dbReference>
<keyword evidence="15" id="KW-0804">Transcription</keyword>
<dbReference type="InterPro" id="IPR000313">
    <property type="entry name" value="PWWP_dom"/>
</dbReference>
<reference evidence="26" key="1">
    <citation type="submission" date="2022-11" db="UniProtKB">
        <authorList>
            <consortium name="EnsemblMetazoa"/>
        </authorList>
    </citation>
    <scope>IDENTIFICATION</scope>
</reference>
<evidence type="ECO:0000256" key="1">
    <source>
        <dbReference type="ARBA" id="ARBA00004123"/>
    </source>
</evidence>
<dbReference type="SMART" id="SM00249">
    <property type="entry name" value="PHD"/>
    <property type="match status" value="1"/>
</dbReference>
<dbReference type="RefSeq" id="XP_020905581.1">
    <property type="nucleotide sequence ID" value="XM_021049922.2"/>
</dbReference>
<dbReference type="Pfam" id="PF21524">
    <property type="entry name" value="SAMD1_WH"/>
    <property type="match status" value="1"/>
</dbReference>
<evidence type="ECO:0000313" key="26">
    <source>
        <dbReference type="EnsemblMetazoa" id="XP_020905581.1"/>
    </source>
</evidence>
<dbReference type="GO" id="GO:0005694">
    <property type="term" value="C:chromosome"/>
    <property type="evidence" value="ECO:0007669"/>
    <property type="project" value="UniProtKB-SubCell"/>
</dbReference>
<dbReference type="SUPFAM" id="SSF63748">
    <property type="entry name" value="Tudor/PWWP/MBT"/>
    <property type="match status" value="1"/>
</dbReference>
<dbReference type="InterPro" id="IPR048589">
    <property type="entry name" value="SAMD1-like_WH"/>
</dbReference>
<dbReference type="GO" id="GO:0003677">
    <property type="term" value="F:DNA binding"/>
    <property type="evidence" value="ECO:0007669"/>
    <property type="project" value="InterPro"/>
</dbReference>
<evidence type="ECO:0000256" key="14">
    <source>
        <dbReference type="ARBA" id="ARBA00023117"/>
    </source>
</evidence>
<dbReference type="PROSITE" id="PS50014">
    <property type="entry name" value="BROMODOMAIN_2"/>
    <property type="match status" value="1"/>
</dbReference>
<dbReference type="AlphaFoldDB" id="A0A913XK51"/>
<dbReference type="OrthoDB" id="6272564at2759"/>
<dbReference type="GO" id="GO:0034243">
    <property type="term" value="P:regulation of transcription elongation by RNA polymerase II"/>
    <property type="evidence" value="ECO:0007669"/>
    <property type="project" value="InterPro"/>
</dbReference>
<dbReference type="SMART" id="SM00297">
    <property type="entry name" value="BROMO"/>
    <property type="match status" value="1"/>
</dbReference>
<dbReference type="InterPro" id="IPR057053">
    <property type="entry name" value="MYND_ZMYND11_ZMYD8"/>
</dbReference>
<keyword evidence="12" id="KW-0007">Acetylation</keyword>
<dbReference type="PROSITE" id="PS01360">
    <property type="entry name" value="ZF_MYND_1"/>
    <property type="match status" value="1"/>
</dbReference>
<sequence length="638" mass="74667">MAKFLVRRHAEPAYVHGLIEAVNKISSQKQCPNEERILRAIQQEYDWTKTEILKQLKFAVKDGFFIQVTAISSHGKSKGVPQTAFRVRQREKEQELEKTQETHDWYCWVCHGAGEIIQCDHCPRVFHRKCARDGSVSSGKWKCPSCQHQKLPQLISSKSADALSKMLLFTMERMKEKAKDFLRPIDFDEYEDYLDFIFKPMDLSLLEKNVKEKHYKTPKEFREEAQWMLHNSIIYFGENTEMTELAEAIMEDCDGELEELIRCSDCYLMSNVRTTNWFAKPCFYPHELVWAKMTGEPPWPSKLLAWNEEKTKALVRFFGTAHQRAWVIGKNVIPITQKPDVKKRPQRWLQAVEEMKLYEKYLDQSQHKHRKKIPEPTKTKANSRERSTQTHTLDENCNCSKPSEENSLQRKIDAISKKLDDEIKKNAELNKRKDERIKILQDHAKTLEDHLNSAVLNLESERNRAKDYKQKYEKLIVEEKRIRTMLNSDGVYNSGLTNGSSSTYNDDCSNLSSPHQSGSSRPRERRNNDETKLAANKERLEREKAIAEALKKAKKEHERQIQRTLQTSREEANRALKEAVSATKRKQWCSHCSNEAFYPCCWNTSYCTVECQKADWCSHRFHCMRLACNCGRDCKKSC</sequence>
<feature type="domain" description="PWWP" evidence="23">
    <location>
        <begin position="285"/>
        <end position="338"/>
    </location>
</feature>
<feature type="region of interest" description="Disordered" evidence="20">
    <location>
        <begin position="503"/>
        <end position="539"/>
    </location>
</feature>
<feature type="region of interest" description="Disordered" evidence="20">
    <location>
        <begin position="365"/>
        <end position="404"/>
    </location>
</feature>
<dbReference type="PROSITE" id="PS50016">
    <property type="entry name" value="ZF_PHD_2"/>
    <property type="match status" value="1"/>
</dbReference>
<dbReference type="GeneID" id="110243784"/>
<dbReference type="InterPro" id="IPR036427">
    <property type="entry name" value="Bromodomain-like_sf"/>
</dbReference>
<dbReference type="PANTHER" id="PTHR46379:SF1">
    <property type="entry name" value="ZINC FINGER MYND DOMAIN-CONTAINING PROTEIN 11"/>
    <property type="match status" value="1"/>
</dbReference>
<dbReference type="InterPro" id="IPR002893">
    <property type="entry name" value="Znf_MYND"/>
</dbReference>
<feature type="domain" description="MYND-type" evidence="24">
    <location>
        <begin position="589"/>
        <end position="623"/>
    </location>
</feature>
<dbReference type="InterPro" id="IPR044075">
    <property type="entry name" value="PRKCBP1_PHD"/>
</dbReference>
<evidence type="ECO:0000256" key="19">
    <source>
        <dbReference type="SAM" id="Coils"/>
    </source>
</evidence>
<evidence type="ECO:0000256" key="16">
    <source>
        <dbReference type="ARBA" id="ARBA00023242"/>
    </source>
</evidence>
<keyword evidence="3" id="KW-0158">Chromosome</keyword>
<evidence type="ECO:0000256" key="18">
    <source>
        <dbReference type="PROSITE-ProRule" id="PRU00134"/>
    </source>
</evidence>
<feature type="domain" description="SAMD1-like winged helix (WH)" evidence="25">
    <location>
        <begin position="6"/>
        <end position="82"/>
    </location>
</feature>
<feature type="domain" description="PHD-type" evidence="22">
    <location>
        <begin position="104"/>
        <end position="149"/>
    </location>
</feature>
<dbReference type="PROSITE" id="PS00633">
    <property type="entry name" value="BROMODOMAIN_1"/>
    <property type="match status" value="1"/>
</dbReference>
<dbReference type="Pfam" id="PF00628">
    <property type="entry name" value="PHD"/>
    <property type="match status" value="1"/>
</dbReference>
<dbReference type="GO" id="GO:0003714">
    <property type="term" value="F:transcription corepressor activity"/>
    <property type="evidence" value="ECO:0007669"/>
    <property type="project" value="InterPro"/>
</dbReference>
<keyword evidence="6" id="KW-0597">Phosphoprotein</keyword>
<dbReference type="InterPro" id="IPR019787">
    <property type="entry name" value="Znf_PHD-finger"/>
</dbReference>
<evidence type="ECO:0000259" key="23">
    <source>
        <dbReference type="PROSITE" id="PS50812"/>
    </source>
</evidence>
<dbReference type="PANTHER" id="PTHR46379">
    <property type="entry name" value="ZINC FINGER MYND DOMAIN-CONTAINING"/>
    <property type="match status" value="1"/>
</dbReference>
<dbReference type="Pfam" id="PF00439">
    <property type="entry name" value="Bromodomain"/>
    <property type="match status" value="1"/>
</dbReference>
<dbReference type="InterPro" id="IPR001965">
    <property type="entry name" value="Znf_PHD"/>
</dbReference>
<feature type="coiled-coil region" evidence="19">
    <location>
        <begin position="412"/>
        <end position="478"/>
    </location>
</feature>
<keyword evidence="9" id="KW-0862">Zinc</keyword>
<dbReference type="InterPro" id="IPR011011">
    <property type="entry name" value="Znf_FYVE_PHD"/>
</dbReference>
<dbReference type="KEGG" id="epa:110243784"/>
<organism evidence="26 27">
    <name type="scientific">Exaiptasia diaphana</name>
    <name type="common">Tropical sea anemone</name>
    <name type="synonym">Aiptasia pulchella</name>
    <dbReference type="NCBI Taxonomy" id="2652724"/>
    <lineage>
        <taxon>Eukaryota</taxon>
        <taxon>Metazoa</taxon>
        <taxon>Cnidaria</taxon>
        <taxon>Anthozoa</taxon>
        <taxon>Hexacorallia</taxon>
        <taxon>Actiniaria</taxon>
        <taxon>Aiptasiidae</taxon>
        <taxon>Exaiptasia</taxon>
    </lineage>
</organism>
<dbReference type="PROSITE" id="PS52014">
    <property type="entry name" value="SAMD1_WH"/>
    <property type="match status" value="1"/>
</dbReference>
<evidence type="ECO:0000256" key="9">
    <source>
        <dbReference type="ARBA" id="ARBA00022833"/>
    </source>
</evidence>
<keyword evidence="14 17" id="KW-0103">Bromodomain</keyword>
<keyword evidence="19" id="KW-0175">Coiled coil</keyword>
<evidence type="ECO:0000256" key="4">
    <source>
        <dbReference type="ARBA" id="ARBA00022491"/>
    </source>
</evidence>
<feature type="domain" description="Bromo" evidence="21">
    <location>
        <begin position="173"/>
        <end position="243"/>
    </location>
</feature>
<evidence type="ECO:0000256" key="8">
    <source>
        <dbReference type="ARBA" id="ARBA00022771"/>
    </source>
</evidence>
<dbReference type="InterPro" id="IPR047269">
    <property type="entry name" value="ZMY11"/>
</dbReference>
<evidence type="ECO:0000256" key="6">
    <source>
        <dbReference type="ARBA" id="ARBA00022553"/>
    </source>
</evidence>
<name>A0A913XK51_EXADI</name>
<dbReference type="SUPFAM" id="SSF57903">
    <property type="entry name" value="FYVE/PHD zinc finger"/>
    <property type="match status" value="1"/>
</dbReference>
<dbReference type="Gene3D" id="3.30.40.10">
    <property type="entry name" value="Zinc/RING finger domain, C3HC4 (zinc finger)"/>
    <property type="match status" value="1"/>
</dbReference>
<keyword evidence="10" id="KW-0832">Ubl conjugation</keyword>
<comment type="subcellular location">
    <subcellularLocation>
        <location evidence="2">Chromosome</location>
    </subcellularLocation>
    <subcellularLocation>
        <location evidence="1">Nucleus</location>
    </subcellularLocation>
</comment>
<evidence type="ECO:0000259" key="25">
    <source>
        <dbReference type="PROSITE" id="PS52014"/>
    </source>
</evidence>
<dbReference type="GO" id="GO:0008270">
    <property type="term" value="F:zinc ion binding"/>
    <property type="evidence" value="ECO:0007669"/>
    <property type="project" value="UniProtKB-KW"/>
</dbReference>
<dbReference type="Pfam" id="PF24324">
    <property type="entry name" value="MYND_ZMYND11_ZMYD8"/>
    <property type="match status" value="1"/>
</dbReference>
<evidence type="ECO:0000256" key="7">
    <source>
        <dbReference type="ARBA" id="ARBA00022723"/>
    </source>
</evidence>
<evidence type="ECO:0000259" key="24">
    <source>
        <dbReference type="PROSITE" id="PS50865"/>
    </source>
</evidence>
<dbReference type="EnsemblMetazoa" id="XM_021049922.2">
    <property type="protein sequence ID" value="XP_020905581.1"/>
    <property type="gene ID" value="LOC110243784"/>
</dbReference>
<dbReference type="PROSITE" id="PS01359">
    <property type="entry name" value="ZF_PHD_1"/>
    <property type="match status" value="1"/>
</dbReference>
<evidence type="ECO:0000256" key="13">
    <source>
        <dbReference type="ARBA" id="ARBA00023015"/>
    </source>
</evidence>
<evidence type="ECO:0000256" key="3">
    <source>
        <dbReference type="ARBA" id="ARBA00022454"/>
    </source>
</evidence>
<evidence type="ECO:0000259" key="22">
    <source>
        <dbReference type="PROSITE" id="PS50016"/>
    </source>
</evidence>
<evidence type="ECO:0000256" key="20">
    <source>
        <dbReference type="SAM" id="MobiDB-lite"/>
    </source>
</evidence>
<dbReference type="InterPro" id="IPR019786">
    <property type="entry name" value="Zinc_finger_PHD-type_CS"/>
</dbReference>
<feature type="compositionally biased region" description="Basic and acidic residues" evidence="20">
    <location>
        <begin position="373"/>
        <end position="394"/>
    </location>
</feature>
<accession>A0A913XK51</accession>
<proteinExistence type="predicted"/>
<evidence type="ECO:0000256" key="11">
    <source>
        <dbReference type="ARBA" id="ARBA00022853"/>
    </source>
</evidence>
<keyword evidence="11" id="KW-0156">Chromatin regulator</keyword>
<dbReference type="SUPFAM" id="SSF47370">
    <property type="entry name" value="Bromodomain"/>
    <property type="match status" value="1"/>
</dbReference>
<feature type="compositionally biased region" description="Basic and acidic residues" evidence="20">
    <location>
        <begin position="521"/>
        <end position="539"/>
    </location>
</feature>
<dbReference type="InterPro" id="IPR001487">
    <property type="entry name" value="Bromodomain"/>
</dbReference>
<evidence type="ECO:0000256" key="15">
    <source>
        <dbReference type="ARBA" id="ARBA00023163"/>
    </source>
</evidence>
<keyword evidence="7" id="KW-0479">Metal-binding</keyword>
<dbReference type="InterPro" id="IPR013083">
    <property type="entry name" value="Znf_RING/FYVE/PHD"/>
</dbReference>
<dbReference type="Gene3D" id="2.30.30.140">
    <property type="match status" value="1"/>
</dbReference>
<dbReference type="CDD" id="cd15538">
    <property type="entry name" value="PHD_PRKCBP1"/>
    <property type="match status" value="1"/>
</dbReference>
<dbReference type="OMA" id="HQIWDAI"/>
<evidence type="ECO:0000256" key="12">
    <source>
        <dbReference type="ARBA" id="ARBA00022990"/>
    </source>
</evidence>
<evidence type="ECO:0000256" key="5">
    <source>
        <dbReference type="ARBA" id="ARBA00022499"/>
    </source>
</evidence>
<keyword evidence="13" id="KW-0805">Transcription regulation</keyword>
<evidence type="ECO:0000259" key="21">
    <source>
        <dbReference type="PROSITE" id="PS50014"/>
    </source>
</evidence>
<dbReference type="GO" id="GO:0009966">
    <property type="term" value="P:regulation of signal transduction"/>
    <property type="evidence" value="ECO:0007669"/>
    <property type="project" value="TreeGrafter"/>
</dbReference>
<dbReference type="SUPFAM" id="SSF144232">
    <property type="entry name" value="HIT/MYND zinc finger-like"/>
    <property type="match status" value="1"/>
</dbReference>
<evidence type="ECO:0000256" key="17">
    <source>
        <dbReference type="PROSITE-ProRule" id="PRU00035"/>
    </source>
</evidence>
<keyword evidence="5" id="KW-1017">Isopeptide bond</keyword>
<dbReference type="PROSITE" id="PS50812">
    <property type="entry name" value="PWWP"/>
    <property type="match status" value="1"/>
</dbReference>
<dbReference type="FunFam" id="6.10.140.2220:FF:000002">
    <property type="entry name" value="Protein kinase C-binding protein 1 isoform C"/>
    <property type="match status" value="1"/>
</dbReference>
<dbReference type="GO" id="GO:0005634">
    <property type="term" value="C:nucleus"/>
    <property type="evidence" value="ECO:0007669"/>
    <property type="project" value="UniProtKB-SubCell"/>
</dbReference>
<keyword evidence="4" id="KW-0678">Repressor</keyword>
<keyword evidence="8 18" id="KW-0863">Zinc-finger</keyword>
<keyword evidence="16" id="KW-0539">Nucleus</keyword>
<dbReference type="Pfam" id="PF00855">
    <property type="entry name" value="PWWP"/>
    <property type="match status" value="1"/>
</dbReference>